<dbReference type="GO" id="GO:0051301">
    <property type="term" value="P:cell division"/>
    <property type="evidence" value="ECO:0007669"/>
    <property type="project" value="UniProtKB-KW"/>
</dbReference>
<comment type="similarity">
    <text evidence="1 7">Belongs to the MurCDEF family. MurE subfamily.</text>
</comment>
<evidence type="ECO:0000313" key="13">
    <source>
        <dbReference type="Proteomes" id="UP000243847"/>
    </source>
</evidence>
<dbReference type="Pfam" id="PF08245">
    <property type="entry name" value="Mur_ligase_M"/>
    <property type="match status" value="1"/>
</dbReference>
<dbReference type="InterPro" id="IPR004101">
    <property type="entry name" value="Mur_ligase_C"/>
</dbReference>
<dbReference type="SUPFAM" id="SSF63418">
    <property type="entry name" value="MurE/MurF N-terminal domain"/>
    <property type="match status" value="1"/>
</dbReference>
<evidence type="ECO:0000256" key="1">
    <source>
        <dbReference type="ARBA" id="ARBA00005898"/>
    </source>
</evidence>
<dbReference type="OrthoDB" id="9800958at2"/>
<name>A0A173LVE7_9MICO</name>
<evidence type="ECO:0000256" key="5">
    <source>
        <dbReference type="ARBA" id="ARBA00023306"/>
    </source>
</evidence>
<dbReference type="InterPro" id="IPR000713">
    <property type="entry name" value="Mur_ligase_N"/>
</dbReference>
<evidence type="ECO:0000256" key="4">
    <source>
        <dbReference type="ARBA" id="ARBA00022984"/>
    </source>
</evidence>
<evidence type="ECO:0000259" key="11">
    <source>
        <dbReference type="Pfam" id="PF08245"/>
    </source>
</evidence>
<evidence type="ECO:0000256" key="8">
    <source>
        <dbReference type="RuleBase" id="RU004135"/>
    </source>
</evidence>
<keyword evidence="7" id="KW-0460">Magnesium</keyword>
<dbReference type="InterPro" id="IPR035911">
    <property type="entry name" value="MurE/MurF_N"/>
</dbReference>
<dbReference type="GO" id="GO:0000287">
    <property type="term" value="F:magnesium ion binding"/>
    <property type="evidence" value="ECO:0007669"/>
    <property type="project" value="UniProtKB-UniRule"/>
</dbReference>
<dbReference type="Gene3D" id="3.40.1390.10">
    <property type="entry name" value="MurE/MurF, N-terminal domain"/>
    <property type="match status" value="1"/>
</dbReference>
<keyword evidence="4 7" id="KW-0573">Peptidoglycan synthesis</keyword>
<dbReference type="GO" id="GO:0016881">
    <property type="term" value="F:acid-amino acid ligase activity"/>
    <property type="evidence" value="ECO:0007669"/>
    <property type="project" value="UniProtKB-UniRule"/>
</dbReference>
<comment type="pathway">
    <text evidence="7 8">Cell wall biogenesis; peptidoglycan biosynthesis.</text>
</comment>
<dbReference type="HAMAP" id="MF_00208">
    <property type="entry name" value="MurE"/>
    <property type="match status" value="1"/>
</dbReference>
<keyword evidence="6 7" id="KW-0961">Cell wall biogenesis/degradation</keyword>
<dbReference type="GO" id="GO:0008360">
    <property type="term" value="P:regulation of cell shape"/>
    <property type="evidence" value="ECO:0007669"/>
    <property type="project" value="UniProtKB-KW"/>
</dbReference>
<keyword evidence="7" id="KW-0067">ATP-binding</keyword>
<comment type="caution">
    <text evidence="7">Lacks conserved residue(s) required for the propagation of feature annotation.</text>
</comment>
<evidence type="ECO:0000313" key="12">
    <source>
        <dbReference type="EMBL" id="BAU98840.1"/>
    </source>
</evidence>
<dbReference type="AlphaFoldDB" id="A0A173LVE7"/>
<dbReference type="PANTHER" id="PTHR23135">
    <property type="entry name" value="MUR LIGASE FAMILY MEMBER"/>
    <property type="match status" value="1"/>
</dbReference>
<protein>
    <recommendedName>
        <fullName evidence="7">UDP-N-acetylmuramyl-tripeptide synthetase</fullName>
        <ecNumber evidence="7">6.3.2.-</ecNumber>
    </recommendedName>
    <alternativeName>
        <fullName evidence="7">UDP-MurNAc-tripeptide synthetase</fullName>
    </alternativeName>
</protein>
<dbReference type="EC" id="6.3.2.-" evidence="7"/>
<dbReference type="Gene3D" id="3.90.190.20">
    <property type="entry name" value="Mur ligase, C-terminal domain"/>
    <property type="match status" value="1"/>
</dbReference>
<dbReference type="InterPro" id="IPR036615">
    <property type="entry name" value="Mur_ligase_C_dom_sf"/>
</dbReference>
<dbReference type="GeneID" id="80451484"/>
<accession>A0A173LVE7</accession>
<evidence type="ECO:0000256" key="6">
    <source>
        <dbReference type="ARBA" id="ARBA00023316"/>
    </source>
</evidence>
<dbReference type="InterPro" id="IPR036565">
    <property type="entry name" value="Mur-like_cat_sf"/>
</dbReference>
<dbReference type="GO" id="GO:0005737">
    <property type="term" value="C:cytoplasm"/>
    <property type="evidence" value="ECO:0007669"/>
    <property type="project" value="UniProtKB-SubCell"/>
</dbReference>
<feature type="binding site" evidence="7">
    <location>
        <position position="31"/>
    </location>
    <ligand>
        <name>UDP-N-acetyl-alpha-D-muramoyl-L-alanyl-D-glutamate</name>
        <dbReference type="ChEBI" id="CHEBI:83900"/>
    </ligand>
</feature>
<dbReference type="GO" id="GO:0009252">
    <property type="term" value="P:peptidoglycan biosynthetic process"/>
    <property type="evidence" value="ECO:0007669"/>
    <property type="project" value="UniProtKB-UniRule"/>
</dbReference>
<dbReference type="NCBIfam" id="NF001126">
    <property type="entry name" value="PRK00139.1-4"/>
    <property type="match status" value="1"/>
</dbReference>
<keyword evidence="7 12" id="KW-0436">Ligase</keyword>
<evidence type="ECO:0000259" key="10">
    <source>
        <dbReference type="Pfam" id="PF02875"/>
    </source>
</evidence>
<comment type="PTM">
    <text evidence="7">Carboxylation is probably crucial for Mg(2+) binding and, consequently, for the gamma-phosphate positioning of ATP.</text>
</comment>
<evidence type="ECO:0000259" key="9">
    <source>
        <dbReference type="Pfam" id="PF01225"/>
    </source>
</evidence>
<dbReference type="Pfam" id="PF01225">
    <property type="entry name" value="Mur_ligase"/>
    <property type="match status" value="1"/>
</dbReference>
<sequence length="503" mass="53789">MTATPRSLSLAEVDSAWGHQVLEGNRLVQDSRHIQPGDVFVAMGSTGMSGHEFLEQAISNGANAVVVDQQWSKEALEIAQRLQFSGEVISVPHLWKKLPRIADAFWGFPSQHLTIVGVTGTNGKTSVVQLLVQAWDHLGLRCASIGTLGVGIHGQNLVSTGLTTPSVSQVHETLASFVDAGVTHVGIEVSSHALEQHRVGAVRFAQVAFTNLTRDHLDFHGTMEAYAAAKEKIFELAGTPAAVLNIDDAYGEKMFNTYLPTRAVLGVSSAAHPQASITAHNVQLAASGLACDIEFEGEIASVSSSLVGRFNVDNLLLTSGILLSEGFTAHQIVDVLPQLTPVFGRMNKIQPTPDSPLVIIDYAHTPDALQQGLAALADYNFKRIITVFGCTGDRDAGKRPEMAAIAESASDLVIVTDDDVHYEDGDKIVADIRAGFQVPDTVIERRDRGEALHYAISHATTGDVVFIAGKGHEEYLVVGDDLVPFSDTAVAEELLARKAAGKL</sequence>
<dbReference type="Gene3D" id="3.40.1190.10">
    <property type="entry name" value="Mur-like, catalytic domain"/>
    <property type="match status" value="1"/>
</dbReference>
<dbReference type="RefSeq" id="WP_096380549.1">
    <property type="nucleotide sequence ID" value="NZ_AP017457.1"/>
</dbReference>
<dbReference type="Pfam" id="PF02875">
    <property type="entry name" value="Mur_ligase_C"/>
    <property type="match status" value="1"/>
</dbReference>
<evidence type="ECO:0000256" key="2">
    <source>
        <dbReference type="ARBA" id="ARBA00022618"/>
    </source>
</evidence>
<proteinExistence type="inferred from homology"/>
<evidence type="ECO:0000256" key="3">
    <source>
        <dbReference type="ARBA" id="ARBA00022960"/>
    </source>
</evidence>
<dbReference type="PANTHER" id="PTHR23135:SF4">
    <property type="entry name" value="UDP-N-ACETYLMURAMOYL-L-ALANYL-D-GLUTAMATE--2,6-DIAMINOPIMELATE LIGASE MURE HOMOLOG, CHLOROPLASTIC"/>
    <property type="match status" value="1"/>
</dbReference>
<dbReference type="UniPathway" id="UPA00219"/>
<keyword evidence="7" id="KW-0547">Nucleotide-binding</keyword>
<dbReference type="KEGG" id="amin:AUMI_12980"/>
<dbReference type="GO" id="GO:0071555">
    <property type="term" value="P:cell wall organization"/>
    <property type="evidence" value="ECO:0007669"/>
    <property type="project" value="UniProtKB-KW"/>
</dbReference>
<gene>
    <name evidence="7" type="primary">murE</name>
    <name evidence="12" type="ORF">AUMI_12980</name>
</gene>
<comment type="subcellular location">
    <subcellularLocation>
        <location evidence="7 8">Cytoplasm</location>
    </subcellularLocation>
</comment>
<reference evidence="12 13" key="1">
    <citation type="journal article" date="2016" name="Genome Announc.">
        <title>Complete Genome Sequence of Aurantimicrobium minutum Type Strain KNCT, a Planktonic Ultramicrobacterium Isolated from River Water.</title>
        <authorList>
            <person name="Nakai R."/>
            <person name="Fujisawa T."/>
            <person name="Nakamura Y."/>
            <person name="Nishide H."/>
            <person name="Uchiyama I."/>
            <person name="Baba T."/>
            <person name="Toyoda A."/>
            <person name="Fujiyama A."/>
            <person name="Naganuma T."/>
            <person name="Niki H."/>
        </authorList>
    </citation>
    <scope>NUCLEOTIDE SEQUENCE [LARGE SCALE GENOMIC DNA]</scope>
    <source>
        <strain evidence="12 13">KNC</strain>
    </source>
</reference>
<feature type="binding site" evidence="7">
    <location>
        <begin position="120"/>
        <end position="126"/>
    </location>
    <ligand>
        <name>ATP</name>
        <dbReference type="ChEBI" id="CHEBI:30616"/>
    </ligand>
</feature>
<feature type="binding site" evidence="7">
    <location>
        <position position="190"/>
    </location>
    <ligand>
        <name>UDP-N-acetyl-alpha-D-muramoyl-L-alanyl-D-glutamate</name>
        <dbReference type="ChEBI" id="CHEBI:83900"/>
    </ligand>
</feature>
<dbReference type="SUPFAM" id="SSF53244">
    <property type="entry name" value="MurD-like peptide ligases, peptide-binding domain"/>
    <property type="match status" value="1"/>
</dbReference>
<keyword evidence="5 7" id="KW-0131">Cell cycle</keyword>
<dbReference type="GO" id="GO:0005524">
    <property type="term" value="F:ATP binding"/>
    <property type="evidence" value="ECO:0007669"/>
    <property type="project" value="UniProtKB-UniRule"/>
</dbReference>
<feature type="domain" description="Mur ligase central" evidence="11">
    <location>
        <begin position="118"/>
        <end position="319"/>
    </location>
</feature>
<feature type="binding site" evidence="7">
    <location>
        <position position="196"/>
    </location>
    <ligand>
        <name>UDP-N-acetyl-alpha-D-muramoyl-L-alanyl-D-glutamate</name>
        <dbReference type="ChEBI" id="CHEBI:83900"/>
    </ligand>
</feature>
<dbReference type="EMBL" id="AP017457">
    <property type="protein sequence ID" value="BAU98840.1"/>
    <property type="molecule type" value="Genomic_DNA"/>
</dbReference>
<keyword evidence="2 7" id="KW-0132">Cell division</keyword>
<evidence type="ECO:0000256" key="7">
    <source>
        <dbReference type="HAMAP-Rule" id="MF_00208"/>
    </source>
</evidence>
<keyword evidence="3 7" id="KW-0133">Cell shape</keyword>
<feature type="binding site" evidence="7">
    <location>
        <begin position="163"/>
        <end position="164"/>
    </location>
    <ligand>
        <name>UDP-N-acetyl-alpha-D-muramoyl-L-alanyl-D-glutamate</name>
        <dbReference type="ChEBI" id="CHEBI:83900"/>
    </ligand>
</feature>
<feature type="binding site" evidence="7">
    <location>
        <position position="198"/>
    </location>
    <ligand>
        <name>UDP-N-acetyl-alpha-D-muramoyl-L-alanyl-D-glutamate</name>
        <dbReference type="ChEBI" id="CHEBI:83900"/>
    </ligand>
</feature>
<dbReference type="InterPro" id="IPR005761">
    <property type="entry name" value="UDP-N-AcMur-Glu-dNH2Pim_ligase"/>
</dbReference>
<feature type="domain" description="Mur ligase N-terminal catalytic" evidence="9">
    <location>
        <begin position="30"/>
        <end position="71"/>
    </location>
</feature>
<keyword evidence="7" id="KW-0963">Cytoplasm</keyword>
<comment type="function">
    <text evidence="7">Catalyzes the addition of an amino acid to the nucleotide precursor UDP-N-acetylmuramoyl-L-alanyl-D-glutamate (UMAG) in the biosynthesis of bacterial cell-wall peptidoglycan.</text>
</comment>
<dbReference type="SUPFAM" id="SSF53623">
    <property type="entry name" value="MurD-like peptide ligases, catalytic domain"/>
    <property type="match status" value="1"/>
</dbReference>
<dbReference type="Proteomes" id="UP000243847">
    <property type="component" value="Chromosome sequence1"/>
</dbReference>
<dbReference type="NCBIfam" id="TIGR01085">
    <property type="entry name" value="murE"/>
    <property type="match status" value="1"/>
</dbReference>
<organism evidence="12 13">
    <name type="scientific">Aurantimicrobium minutum</name>
    <dbReference type="NCBI Taxonomy" id="708131"/>
    <lineage>
        <taxon>Bacteria</taxon>
        <taxon>Bacillati</taxon>
        <taxon>Actinomycetota</taxon>
        <taxon>Actinomycetes</taxon>
        <taxon>Micrococcales</taxon>
        <taxon>Microbacteriaceae</taxon>
        <taxon>Aurantimicrobium</taxon>
    </lineage>
</organism>
<dbReference type="InterPro" id="IPR013221">
    <property type="entry name" value="Mur_ligase_cen"/>
</dbReference>
<feature type="modified residue" description="N6-carboxylysine" evidence="7">
    <location>
        <position position="230"/>
    </location>
</feature>
<feature type="domain" description="Mur ligase C-terminal" evidence="10">
    <location>
        <begin position="344"/>
        <end position="471"/>
    </location>
</feature>
<comment type="cofactor">
    <cofactor evidence="7">
        <name>Mg(2+)</name>
        <dbReference type="ChEBI" id="CHEBI:18420"/>
    </cofactor>
</comment>